<protein>
    <submittedName>
        <fullName evidence="1">Ribonuclease H</fullName>
    </submittedName>
</protein>
<evidence type="ECO:0000313" key="1">
    <source>
        <dbReference type="EMBL" id="KAF7824025.1"/>
    </source>
</evidence>
<dbReference type="AlphaFoldDB" id="A0A834TLG3"/>
<proteinExistence type="predicted"/>
<dbReference type="Proteomes" id="UP000634136">
    <property type="component" value="Unassembled WGS sequence"/>
</dbReference>
<name>A0A834TLG3_9FABA</name>
<gene>
    <name evidence="1" type="ORF">G2W53_022169</name>
</gene>
<dbReference type="PANTHER" id="PTHR33116:SF78">
    <property type="entry name" value="OS12G0587133 PROTEIN"/>
    <property type="match status" value="1"/>
</dbReference>
<dbReference type="PANTHER" id="PTHR33116">
    <property type="entry name" value="REVERSE TRANSCRIPTASE ZINC-BINDING DOMAIN-CONTAINING PROTEIN-RELATED-RELATED"/>
    <property type="match status" value="1"/>
</dbReference>
<comment type="caution">
    <text evidence="1">The sequence shown here is derived from an EMBL/GenBank/DDBJ whole genome shotgun (WGS) entry which is preliminary data.</text>
</comment>
<dbReference type="EMBL" id="JAAIUW010000007">
    <property type="protein sequence ID" value="KAF7824025.1"/>
    <property type="molecule type" value="Genomic_DNA"/>
</dbReference>
<sequence>MIQNEQGNWITSQPEIRHHAVQFFSKLFSSANSLPPEETKSRLAGIGVPHLQHNHLEHLNKPFTKLEIETALFQMNGSKAPGPDGIPALFYQNYWDIFGGGYNSRVAIPINHLCYADDLLLFFKANYDTTIITKYILEAFGHMSGLFMNPAKYEIKFNPTCPHNIQAQCASILNCVIMKRLGKYLGGFIDGPSRDRKNYNVILDHLTKRLQGWKANMLSQAACCTLIQSGHKQDKDATPMIAWHRICQPKQLRGLGIRRFDPLNRALLGKQYWRILTNKSELIHKVFSAKYGESQGSRKFTSPSSTSALWKKIYASSHIVRDHIAWQVGNGTSIRLTDDLWILMDKQNHEFSLLSDLIYQNRWNTQHLHQVYNLSTVRHILTILISHCNLPDSLAWTLAPNGSYSTKRGLSLGCQLLLRGFEIDGKCAFGCDIIEDEEHLFKDCPFARVVWFGSNISCMGSRWVNDSFRQSAIFWCNNGLTHPVTGQDITRDVLLVC</sequence>
<reference evidence="1" key="1">
    <citation type="submission" date="2020-09" db="EMBL/GenBank/DDBJ databases">
        <title>Genome-Enabled Discovery of Anthraquinone Biosynthesis in Senna tora.</title>
        <authorList>
            <person name="Kang S.-H."/>
            <person name="Pandey R.P."/>
            <person name="Lee C.-M."/>
            <person name="Sim J.-S."/>
            <person name="Jeong J.-T."/>
            <person name="Choi B.-S."/>
            <person name="Jung M."/>
            <person name="Ginzburg D."/>
            <person name="Zhao K."/>
            <person name="Won S.Y."/>
            <person name="Oh T.-J."/>
            <person name="Yu Y."/>
            <person name="Kim N.-H."/>
            <person name="Lee O.R."/>
            <person name="Lee T.-H."/>
            <person name="Bashyal P."/>
            <person name="Kim T.-S."/>
            <person name="Lee W.-H."/>
            <person name="Kawkins C."/>
            <person name="Kim C.-K."/>
            <person name="Kim J.S."/>
            <person name="Ahn B.O."/>
            <person name="Rhee S.Y."/>
            <person name="Sohng J.K."/>
        </authorList>
    </citation>
    <scope>NUCLEOTIDE SEQUENCE</scope>
    <source>
        <tissue evidence="1">Leaf</tissue>
    </source>
</reference>
<dbReference type="OrthoDB" id="1938246at2759"/>
<evidence type="ECO:0000313" key="2">
    <source>
        <dbReference type="Proteomes" id="UP000634136"/>
    </source>
</evidence>
<accession>A0A834TLG3</accession>
<organism evidence="1 2">
    <name type="scientific">Senna tora</name>
    <dbReference type="NCBI Taxonomy" id="362788"/>
    <lineage>
        <taxon>Eukaryota</taxon>
        <taxon>Viridiplantae</taxon>
        <taxon>Streptophyta</taxon>
        <taxon>Embryophyta</taxon>
        <taxon>Tracheophyta</taxon>
        <taxon>Spermatophyta</taxon>
        <taxon>Magnoliopsida</taxon>
        <taxon>eudicotyledons</taxon>
        <taxon>Gunneridae</taxon>
        <taxon>Pentapetalae</taxon>
        <taxon>rosids</taxon>
        <taxon>fabids</taxon>
        <taxon>Fabales</taxon>
        <taxon>Fabaceae</taxon>
        <taxon>Caesalpinioideae</taxon>
        <taxon>Cassia clade</taxon>
        <taxon>Senna</taxon>
    </lineage>
</organism>
<keyword evidence="2" id="KW-1185">Reference proteome</keyword>